<dbReference type="HOGENOM" id="CLU_650091_0_0_11"/>
<keyword evidence="5 8" id="KW-0812">Transmembrane</keyword>
<evidence type="ECO:0000256" key="6">
    <source>
        <dbReference type="ARBA" id="ARBA00022989"/>
    </source>
</evidence>
<feature type="transmembrane region" description="Helical" evidence="8">
    <location>
        <begin position="26"/>
        <end position="51"/>
    </location>
</feature>
<dbReference type="GO" id="GO:0003333">
    <property type="term" value="P:amino acid transmembrane transport"/>
    <property type="evidence" value="ECO:0007669"/>
    <property type="project" value="InterPro"/>
</dbReference>
<dbReference type="InterPro" id="IPR018227">
    <property type="entry name" value="Amino_acid_transport_2"/>
</dbReference>
<evidence type="ECO:0000313" key="10">
    <source>
        <dbReference type="Proteomes" id="UP000034037"/>
    </source>
</evidence>
<feature type="transmembrane region" description="Helical" evidence="8">
    <location>
        <begin position="102"/>
        <end position="123"/>
    </location>
</feature>
<dbReference type="Pfam" id="PF03222">
    <property type="entry name" value="Trp_Tyr_perm"/>
    <property type="match status" value="1"/>
</dbReference>
<dbReference type="PANTHER" id="PTHR32195">
    <property type="entry name" value="OS07G0662800 PROTEIN"/>
    <property type="match status" value="1"/>
</dbReference>
<dbReference type="Gene3D" id="1.20.1740.10">
    <property type="entry name" value="Amino acid/polyamine transporter I"/>
    <property type="match status" value="1"/>
</dbReference>
<name>A0A0F6Z4K6_9CORY</name>
<organism evidence="9 10">
    <name type="scientific">[Brevibacterium] flavum</name>
    <dbReference type="NCBI Taxonomy" id="92706"/>
    <lineage>
        <taxon>Bacteria</taxon>
        <taxon>Bacillati</taxon>
        <taxon>Actinomycetota</taxon>
        <taxon>Actinomycetes</taxon>
        <taxon>Mycobacteriales</taxon>
        <taxon>Corynebacteriaceae</taxon>
        <taxon>Corynebacterium</taxon>
    </lineage>
</organism>
<dbReference type="GO" id="GO:0005886">
    <property type="term" value="C:plasma membrane"/>
    <property type="evidence" value="ECO:0007669"/>
    <property type="project" value="UniProtKB-SubCell"/>
</dbReference>
<proteinExistence type="predicted"/>
<feature type="transmembrane region" description="Helical" evidence="8">
    <location>
        <begin position="321"/>
        <end position="338"/>
    </location>
</feature>
<gene>
    <name evidence="9" type="ORF">YH66_02720</name>
</gene>
<keyword evidence="2" id="KW-0813">Transport</keyword>
<comment type="subcellular location">
    <subcellularLocation>
        <location evidence="1">Cell inner membrane</location>
        <topology evidence="1">Multi-pass membrane protein</topology>
    </subcellularLocation>
</comment>
<evidence type="ECO:0000256" key="7">
    <source>
        <dbReference type="ARBA" id="ARBA00023136"/>
    </source>
</evidence>
<reference evidence="9 10" key="1">
    <citation type="submission" date="2015-04" db="EMBL/GenBank/DDBJ databases">
        <title>Complete Genome Sequence of Brevibacterium flavum ATCC 15168.</title>
        <authorList>
            <person name="Ahn J."/>
            <person name="Park G."/>
            <person name="Jeon W."/>
            <person name="Jang Y."/>
            <person name="Jang M."/>
            <person name="Lee H."/>
            <person name="Lee H."/>
        </authorList>
    </citation>
    <scope>NUCLEOTIDE SEQUENCE [LARGE SCALE GENOMIC DNA]</scope>
    <source>
        <strain evidence="9 10">ATCC 15168</strain>
    </source>
</reference>
<evidence type="ECO:0000256" key="1">
    <source>
        <dbReference type="ARBA" id="ARBA00004429"/>
    </source>
</evidence>
<accession>A0A0F6Z4K6</accession>
<dbReference type="RefSeq" id="WP_003860525.1">
    <property type="nucleotide sequence ID" value="NZ_CP011309.1"/>
</dbReference>
<feature type="transmembrane region" description="Helical" evidence="8">
    <location>
        <begin position="385"/>
        <end position="410"/>
    </location>
</feature>
<evidence type="ECO:0000256" key="8">
    <source>
        <dbReference type="SAM" id="Phobius"/>
    </source>
</evidence>
<feature type="transmembrane region" description="Helical" evidence="8">
    <location>
        <begin position="238"/>
        <end position="259"/>
    </location>
</feature>
<keyword evidence="4" id="KW-0997">Cell inner membrane</keyword>
<evidence type="ECO:0000313" key="9">
    <source>
        <dbReference type="EMBL" id="AKF26535.1"/>
    </source>
</evidence>
<evidence type="ECO:0000256" key="2">
    <source>
        <dbReference type="ARBA" id="ARBA00022448"/>
    </source>
</evidence>
<feature type="transmembrane region" description="Helical" evidence="8">
    <location>
        <begin position="279"/>
        <end position="300"/>
    </location>
</feature>
<dbReference type="PANTHER" id="PTHR32195:SF26">
    <property type="entry name" value="TRYPTOPHAN OR TYROSINE TRANSPORTER PROTEIN"/>
    <property type="match status" value="1"/>
</dbReference>
<feature type="transmembrane region" description="Helical" evidence="8">
    <location>
        <begin position="166"/>
        <end position="184"/>
    </location>
</feature>
<dbReference type="PATRIC" id="fig|92706.3.peg.564"/>
<feature type="transmembrane region" description="Helical" evidence="8">
    <location>
        <begin position="135"/>
        <end position="154"/>
    </location>
</feature>
<sequence length="415" mass="43341">MTTESIVAHNAAGTAPQNVSSAKKKYLSVAQGVALIYGTNIGAGVLSLPYAARNGGFLALVVALLIAGTLTTISMLYIAEVSLRTKKPLQLSGLAEKYLGQWGRWLVFIAIVVNSVGALIAYASGSGILIGNLTGLPPIVGTLGFFVLGTLIMWKGLHTASFVEALITTGMATIIIVLCGWTVLGPGISADNLIVFHPFFIVPIMNLAVFTFLAQYVVPEIARGVNPATPKAVPRAIIIGMVATGVTLAAVPFAALGLLGTGVSEVVTISWGEALAPVAYYMANALALLAMFTSFIAIGFTAMRNVLDIGHWPEHGWQRSVAVGLTVLPPLAISLAGLGGFVAALSYAGGFAGAIMSIIPVLLLRNSRKSGDQEPVWKATWQAHPIFQILLIVVYSLAFVYSVLAIVGLMPAGWA</sequence>
<keyword evidence="7 8" id="KW-0472">Membrane</keyword>
<protein>
    <submittedName>
        <fullName evidence="9">Amino acid permease</fullName>
    </submittedName>
</protein>
<evidence type="ECO:0000256" key="5">
    <source>
        <dbReference type="ARBA" id="ARBA00022692"/>
    </source>
</evidence>
<dbReference type="AlphaFoldDB" id="A0A0F6Z4K6"/>
<feature type="transmembrane region" description="Helical" evidence="8">
    <location>
        <begin position="196"/>
        <end position="218"/>
    </location>
</feature>
<dbReference type="PIRSF" id="PIRSF006060">
    <property type="entry name" value="AA_transporter"/>
    <property type="match status" value="1"/>
</dbReference>
<keyword evidence="10" id="KW-1185">Reference proteome</keyword>
<dbReference type="Proteomes" id="UP000034037">
    <property type="component" value="Chromosome"/>
</dbReference>
<keyword evidence="3" id="KW-1003">Cell membrane</keyword>
<evidence type="ECO:0000256" key="4">
    <source>
        <dbReference type="ARBA" id="ARBA00022519"/>
    </source>
</evidence>
<feature type="transmembrane region" description="Helical" evidence="8">
    <location>
        <begin position="344"/>
        <end position="364"/>
    </location>
</feature>
<evidence type="ECO:0000256" key="3">
    <source>
        <dbReference type="ARBA" id="ARBA00022475"/>
    </source>
</evidence>
<keyword evidence="6 8" id="KW-1133">Transmembrane helix</keyword>
<dbReference type="EMBL" id="CP011309">
    <property type="protein sequence ID" value="AKF26535.1"/>
    <property type="molecule type" value="Genomic_DNA"/>
</dbReference>
<feature type="transmembrane region" description="Helical" evidence="8">
    <location>
        <begin position="57"/>
        <end position="81"/>
    </location>
</feature>